<dbReference type="InterPro" id="IPR053157">
    <property type="entry name" value="Sterol_Uptake_Regulator"/>
</dbReference>
<dbReference type="PROSITE" id="PS50048">
    <property type="entry name" value="ZN2_CY6_FUNGAL_2"/>
    <property type="match status" value="1"/>
</dbReference>
<evidence type="ECO:0000256" key="2">
    <source>
        <dbReference type="SAM" id="MobiDB-lite"/>
    </source>
</evidence>
<evidence type="ECO:0000313" key="5">
    <source>
        <dbReference type="Proteomes" id="UP000799776"/>
    </source>
</evidence>
<dbReference type="Pfam" id="PF00172">
    <property type="entry name" value="Zn_clus"/>
    <property type="match status" value="1"/>
</dbReference>
<dbReference type="SMART" id="SM00066">
    <property type="entry name" value="GAL4"/>
    <property type="match status" value="1"/>
</dbReference>
<dbReference type="EMBL" id="ML978716">
    <property type="protein sequence ID" value="KAF2088586.1"/>
    <property type="molecule type" value="Genomic_DNA"/>
</dbReference>
<sequence>MPRLGHKKSRNGCIQCKKRRVKCDEHRPCNHCARHGVQCSLVHGPPSSAGSRHASEDVVLATAPAKAEYAENAGPDPWTPVSSSTKSRSSEPSIKQEVASATHVTRDQMSIDQNPFDMLSRTIIERDIMSRLVEQVPVTDWLRDLELLHHYSTFTYLTITEMQALRNVYQVVYPRIGYSSKPVMHGILGLSALHLAHLRPEDREKYLVISTNHQNRAISEFRLALPQITQSNCDELYTLSSLTTILRCASMPMASDPYQPSPIDDTMEAFMLMRGVHQVIQSSFHWIASGPLQPMLIPGRFGPQVPFNSPEAIPLDGFGGGLQAQIDALKEVSNDTRFDAAVRQTLLSSVADLTVCFHRIISQPPDREPGLVLIWPIRITPECIFLIRQRHPGALLMLATWCVILHNHGNFWWLGDRAKKVVQAVKEALDPCWHDGMKWPLEYIANDANIGKLGVL</sequence>
<dbReference type="Gene3D" id="4.10.240.10">
    <property type="entry name" value="Zn(2)-C6 fungal-type DNA-binding domain"/>
    <property type="match status" value="1"/>
</dbReference>
<dbReference type="AlphaFoldDB" id="A0A9P4HY27"/>
<evidence type="ECO:0000256" key="1">
    <source>
        <dbReference type="ARBA" id="ARBA00023242"/>
    </source>
</evidence>
<dbReference type="GO" id="GO:0008270">
    <property type="term" value="F:zinc ion binding"/>
    <property type="evidence" value="ECO:0007669"/>
    <property type="project" value="InterPro"/>
</dbReference>
<dbReference type="OrthoDB" id="3546279at2759"/>
<dbReference type="PANTHER" id="PTHR47784:SF5">
    <property type="entry name" value="STEROL UPTAKE CONTROL PROTEIN 2"/>
    <property type="match status" value="1"/>
</dbReference>
<dbReference type="CDD" id="cd00067">
    <property type="entry name" value="GAL4"/>
    <property type="match status" value="1"/>
</dbReference>
<proteinExistence type="predicted"/>
<keyword evidence="1" id="KW-0539">Nucleus</keyword>
<feature type="compositionally biased region" description="Low complexity" evidence="2">
    <location>
        <begin position="82"/>
        <end position="93"/>
    </location>
</feature>
<accession>A0A9P4HY27</accession>
<dbReference type="InterPro" id="IPR036864">
    <property type="entry name" value="Zn2-C6_fun-type_DNA-bd_sf"/>
</dbReference>
<dbReference type="GO" id="GO:0001228">
    <property type="term" value="F:DNA-binding transcription activator activity, RNA polymerase II-specific"/>
    <property type="evidence" value="ECO:0007669"/>
    <property type="project" value="TreeGrafter"/>
</dbReference>
<dbReference type="InterPro" id="IPR001138">
    <property type="entry name" value="Zn2Cys6_DnaBD"/>
</dbReference>
<dbReference type="PANTHER" id="PTHR47784">
    <property type="entry name" value="STEROL UPTAKE CONTROL PROTEIN 2"/>
    <property type="match status" value="1"/>
</dbReference>
<dbReference type="Pfam" id="PF11951">
    <property type="entry name" value="Fungal_trans_2"/>
    <property type="match status" value="1"/>
</dbReference>
<dbReference type="InterPro" id="IPR021858">
    <property type="entry name" value="Fun_TF"/>
</dbReference>
<evidence type="ECO:0000259" key="3">
    <source>
        <dbReference type="PROSITE" id="PS50048"/>
    </source>
</evidence>
<feature type="region of interest" description="Disordered" evidence="2">
    <location>
        <begin position="69"/>
        <end position="104"/>
    </location>
</feature>
<keyword evidence="5" id="KW-1185">Reference proteome</keyword>
<protein>
    <recommendedName>
        <fullName evidence="3">Zn(2)-C6 fungal-type domain-containing protein</fullName>
    </recommendedName>
</protein>
<gene>
    <name evidence="4" type="ORF">K490DRAFT_64635</name>
</gene>
<dbReference type="Proteomes" id="UP000799776">
    <property type="component" value="Unassembled WGS sequence"/>
</dbReference>
<reference evidence="4" key="1">
    <citation type="journal article" date="2020" name="Stud. Mycol.">
        <title>101 Dothideomycetes genomes: a test case for predicting lifestyles and emergence of pathogens.</title>
        <authorList>
            <person name="Haridas S."/>
            <person name="Albert R."/>
            <person name="Binder M."/>
            <person name="Bloem J."/>
            <person name="Labutti K."/>
            <person name="Salamov A."/>
            <person name="Andreopoulos B."/>
            <person name="Baker S."/>
            <person name="Barry K."/>
            <person name="Bills G."/>
            <person name="Bluhm B."/>
            <person name="Cannon C."/>
            <person name="Castanera R."/>
            <person name="Culley D."/>
            <person name="Daum C."/>
            <person name="Ezra D."/>
            <person name="Gonzalez J."/>
            <person name="Henrissat B."/>
            <person name="Kuo A."/>
            <person name="Liang C."/>
            <person name="Lipzen A."/>
            <person name="Lutzoni F."/>
            <person name="Magnuson J."/>
            <person name="Mondo S."/>
            <person name="Nolan M."/>
            <person name="Ohm R."/>
            <person name="Pangilinan J."/>
            <person name="Park H.-J."/>
            <person name="Ramirez L."/>
            <person name="Alfaro M."/>
            <person name="Sun H."/>
            <person name="Tritt A."/>
            <person name="Yoshinaga Y."/>
            <person name="Zwiers L.-H."/>
            <person name="Turgeon B."/>
            <person name="Goodwin S."/>
            <person name="Spatafora J."/>
            <person name="Crous P."/>
            <person name="Grigoriev I."/>
        </authorList>
    </citation>
    <scope>NUCLEOTIDE SEQUENCE</scope>
    <source>
        <strain evidence="4">CBS 121410</strain>
    </source>
</reference>
<comment type="caution">
    <text evidence="4">The sequence shown here is derived from an EMBL/GenBank/DDBJ whole genome shotgun (WGS) entry which is preliminary data.</text>
</comment>
<organism evidence="4 5">
    <name type="scientific">Saccharata proteae CBS 121410</name>
    <dbReference type="NCBI Taxonomy" id="1314787"/>
    <lineage>
        <taxon>Eukaryota</taxon>
        <taxon>Fungi</taxon>
        <taxon>Dikarya</taxon>
        <taxon>Ascomycota</taxon>
        <taxon>Pezizomycotina</taxon>
        <taxon>Dothideomycetes</taxon>
        <taxon>Dothideomycetes incertae sedis</taxon>
        <taxon>Botryosphaeriales</taxon>
        <taxon>Saccharataceae</taxon>
        <taxon>Saccharata</taxon>
    </lineage>
</organism>
<dbReference type="SUPFAM" id="SSF57701">
    <property type="entry name" value="Zn2/Cys6 DNA-binding domain"/>
    <property type="match status" value="1"/>
</dbReference>
<name>A0A9P4HY27_9PEZI</name>
<evidence type="ECO:0000313" key="4">
    <source>
        <dbReference type="EMBL" id="KAF2088586.1"/>
    </source>
</evidence>
<feature type="domain" description="Zn(2)-C6 fungal-type" evidence="3">
    <location>
        <begin position="12"/>
        <end position="41"/>
    </location>
</feature>
<dbReference type="PROSITE" id="PS00463">
    <property type="entry name" value="ZN2_CY6_FUNGAL_1"/>
    <property type="match status" value="1"/>
</dbReference>